<dbReference type="Proteomes" id="UP000323824">
    <property type="component" value="Chromosome"/>
</dbReference>
<dbReference type="OrthoDB" id="9810814at2"/>
<sequence>MKYELETIPVWDAFKKECECPICILKDKAQETYLKFFLGNSVMVPEMRVNVNKTGFCPDHFSLLLQKRSPHYLGLMTHTHFKEYREKLNKKFSQINKLAVNASSKIKTPLKDKKLIESLKDLESFVNESDKKCLICDKIDYTMKRYIFTTVYLWKKNSEFRNYFKESKGFCLEHQNLISNMAAEYLNGVELGEFIKELLEVQDRNLKRLEEEILYFTQKFSQENDDKPWNGTKDAHYRLIQKITGKTTEH</sequence>
<proteinExistence type="predicted"/>
<dbReference type="RefSeq" id="WP_149566831.1">
    <property type="nucleotide sequence ID" value="NZ_CP035807.1"/>
</dbReference>
<organism evidence="1 2">
    <name type="scientific">Thiospirochaeta perfilievii</name>
    <dbReference type="NCBI Taxonomy" id="252967"/>
    <lineage>
        <taxon>Bacteria</taxon>
        <taxon>Pseudomonadati</taxon>
        <taxon>Spirochaetota</taxon>
        <taxon>Spirochaetia</taxon>
        <taxon>Spirochaetales</taxon>
        <taxon>Spirochaetaceae</taxon>
        <taxon>Thiospirochaeta</taxon>
    </lineage>
</organism>
<evidence type="ECO:0008006" key="3">
    <source>
        <dbReference type="Google" id="ProtNLM"/>
    </source>
</evidence>
<dbReference type="KEGG" id="sper:EW093_02285"/>
<gene>
    <name evidence="1" type="ORF">EW093_02285</name>
</gene>
<dbReference type="AlphaFoldDB" id="A0A5C1Q680"/>
<dbReference type="EMBL" id="CP035807">
    <property type="protein sequence ID" value="QEN03573.1"/>
    <property type="molecule type" value="Genomic_DNA"/>
</dbReference>
<protein>
    <recommendedName>
        <fullName evidence="3">ABC transporter substrate-binding protein</fullName>
    </recommendedName>
</protein>
<evidence type="ECO:0000313" key="1">
    <source>
        <dbReference type="EMBL" id="QEN03573.1"/>
    </source>
</evidence>
<dbReference type="Pfam" id="PF19538">
    <property type="entry name" value="DUF6062"/>
    <property type="match status" value="1"/>
</dbReference>
<reference evidence="1 2" key="1">
    <citation type="submission" date="2019-02" db="EMBL/GenBank/DDBJ databases">
        <authorList>
            <person name="Fomenkov A."/>
            <person name="Dubinina G."/>
            <person name="Grabovich M."/>
            <person name="Vincze T."/>
            <person name="Roberts R.J."/>
        </authorList>
    </citation>
    <scope>NUCLEOTIDE SEQUENCE [LARGE SCALE GENOMIC DNA]</scope>
    <source>
        <strain evidence="1 2">P</strain>
    </source>
</reference>
<keyword evidence="2" id="KW-1185">Reference proteome</keyword>
<name>A0A5C1Q680_9SPIO</name>
<reference evidence="1 2" key="2">
    <citation type="submission" date="2019-09" db="EMBL/GenBank/DDBJ databases">
        <title>Complete Genome Sequence and Methylome Analysis of free living Spirochaetas.</title>
        <authorList>
            <person name="Leshcheva N."/>
            <person name="Mikheeva N."/>
        </authorList>
    </citation>
    <scope>NUCLEOTIDE SEQUENCE [LARGE SCALE GENOMIC DNA]</scope>
    <source>
        <strain evidence="1 2">P</strain>
    </source>
</reference>
<evidence type="ECO:0000313" key="2">
    <source>
        <dbReference type="Proteomes" id="UP000323824"/>
    </source>
</evidence>
<accession>A0A5C1Q680</accession>
<dbReference type="InterPro" id="IPR045706">
    <property type="entry name" value="DUF6062"/>
</dbReference>